<dbReference type="AlphaFoldDB" id="A0A9P1JV68"/>
<evidence type="ECO:0000313" key="1">
    <source>
        <dbReference type="EMBL" id="CCD00378.1"/>
    </source>
</evidence>
<evidence type="ECO:0000313" key="2">
    <source>
        <dbReference type="Proteomes" id="UP000007319"/>
    </source>
</evidence>
<gene>
    <name evidence="1" type="ORF">AZOBR_p170134</name>
</gene>
<organism evidence="1 2">
    <name type="scientific">Azospirillum baldaniorum</name>
    <dbReference type="NCBI Taxonomy" id="1064539"/>
    <lineage>
        <taxon>Bacteria</taxon>
        <taxon>Pseudomonadati</taxon>
        <taxon>Pseudomonadota</taxon>
        <taxon>Alphaproteobacteria</taxon>
        <taxon>Rhodospirillales</taxon>
        <taxon>Azospirillaceae</taxon>
        <taxon>Azospirillum</taxon>
    </lineage>
</organism>
<protein>
    <submittedName>
        <fullName evidence="1">Uncharacterized protein</fullName>
    </submittedName>
</protein>
<dbReference type="KEGG" id="abs:AZOBR_p170134"/>
<geneLocation type="plasmid" evidence="1 2">
    <name>AZOBR_p1</name>
</geneLocation>
<accession>A0A9P1JV68</accession>
<sequence>MEAATGANVDTEMSCRGVQVRRPGADRREQLHRAYLLGRSPQQTQLHELMTQKSNIEADVVSDNHRVTEKATDLICGCHKLRLVTENVICQAVNAQGMWVRLPARVEYEVQRPPGWRVIHDFDSGKTDHPVAGPRRQTGSFAVYDDVTFRQILRCHR</sequence>
<proteinExistence type="predicted"/>
<dbReference type="Proteomes" id="UP000007319">
    <property type="component" value="Plasmid AZOBR_p1"/>
</dbReference>
<keyword evidence="2" id="KW-1185">Reference proteome</keyword>
<dbReference type="AntiFam" id="ANF00137">
    <property type="entry name" value="Shadow ORF (opposite dnaQ)"/>
</dbReference>
<name>A0A9P1JV68_9PROT</name>
<reference evidence="1 2" key="1">
    <citation type="journal article" date="2011" name="PLoS Genet.">
        <title>Azospirillum genomes reveal transition of bacteria from aquatic to terrestrial environments.</title>
        <authorList>
            <person name="Wisniewski-Dye F."/>
            <person name="Borziak K."/>
            <person name="Khalsa-Moyers G."/>
            <person name="Alexandre G."/>
            <person name="Sukharnikov L.O."/>
            <person name="Wuichet K."/>
            <person name="Hurst G.B."/>
            <person name="McDonald W.H."/>
            <person name="Robertson J.S."/>
            <person name="Barbe V."/>
            <person name="Calteau A."/>
            <person name="Rouy Z."/>
            <person name="Mangenot S."/>
            <person name="Prigent-Combaret C."/>
            <person name="Normand P."/>
            <person name="Boyer M."/>
            <person name="Siguier P."/>
            <person name="Dessaux Y."/>
            <person name="Elmerich C."/>
            <person name="Condemine G."/>
            <person name="Krishnen G."/>
            <person name="Kennedy I."/>
            <person name="Paterson A.H."/>
            <person name="Gonzalez V."/>
            <person name="Mavingui P."/>
            <person name="Zhulin I.B."/>
        </authorList>
    </citation>
    <scope>NUCLEOTIDE SEQUENCE [LARGE SCALE GENOMIC DNA]</scope>
    <source>
        <strain evidence="1 2">Sp245</strain>
    </source>
</reference>
<dbReference type="EMBL" id="HE577328">
    <property type="protein sequence ID" value="CCD00378.1"/>
    <property type="molecule type" value="Genomic_DNA"/>
</dbReference>
<keyword evidence="1" id="KW-0614">Plasmid</keyword>